<protein>
    <submittedName>
        <fullName evidence="2">ABC-type transport system involved in multi-copper enzyme maturation permease subunit</fullName>
    </submittedName>
</protein>
<keyword evidence="1" id="KW-0812">Transmembrane</keyword>
<reference evidence="2" key="1">
    <citation type="submission" date="2020-11" db="EMBL/GenBank/DDBJ databases">
        <title>Sequencing the genomes of 1000 actinobacteria strains.</title>
        <authorList>
            <person name="Klenk H.-P."/>
        </authorList>
    </citation>
    <scope>NUCLEOTIDE SEQUENCE</scope>
    <source>
        <strain evidence="2">DSM 43175</strain>
    </source>
</reference>
<feature type="transmembrane region" description="Helical" evidence="1">
    <location>
        <begin position="158"/>
        <end position="180"/>
    </location>
</feature>
<dbReference type="Proteomes" id="UP000614047">
    <property type="component" value="Unassembled WGS sequence"/>
</dbReference>
<evidence type="ECO:0000313" key="3">
    <source>
        <dbReference type="Proteomes" id="UP000614047"/>
    </source>
</evidence>
<feature type="transmembrane region" description="Helical" evidence="1">
    <location>
        <begin position="72"/>
        <end position="92"/>
    </location>
</feature>
<dbReference type="RefSeq" id="WP_197012642.1">
    <property type="nucleotide sequence ID" value="NZ_BAABES010000021.1"/>
</dbReference>
<accession>A0A931DM52</accession>
<feature type="transmembrane region" description="Helical" evidence="1">
    <location>
        <begin position="236"/>
        <end position="255"/>
    </location>
</feature>
<feature type="transmembrane region" description="Helical" evidence="1">
    <location>
        <begin position="113"/>
        <end position="138"/>
    </location>
</feature>
<feature type="transmembrane region" description="Helical" evidence="1">
    <location>
        <begin position="187"/>
        <end position="204"/>
    </location>
</feature>
<keyword evidence="1" id="KW-1133">Transmembrane helix</keyword>
<organism evidence="2 3">
    <name type="scientific">Actinomadura viridis</name>
    <dbReference type="NCBI Taxonomy" id="58110"/>
    <lineage>
        <taxon>Bacteria</taxon>
        <taxon>Bacillati</taxon>
        <taxon>Actinomycetota</taxon>
        <taxon>Actinomycetes</taxon>
        <taxon>Streptosporangiales</taxon>
        <taxon>Thermomonosporaceae</taxon>
        <taxon>Actinomadura</taxon>
    </lineage>
</organism>
<evidence type="ECO:0000313" key="2">
    <source>
        <dbReference type="EMBL" id="MBG6090136.1"/>
    </source>
</evidence>
<proteinExistence type="predicted"/>
<feature type="transmembrane region" description="Helical" evidence="1">
    <location>
        <begin position="40"/>
        <end position="60"/>
    </location>
</feature>
<keyword evidence="3" id="KW-1185">Reference proteome</keyword>
<gene>
    <name evidence="2" type="ORF">IW256_004249</name>
</gene>
<comment type="caution">
    <text evidence="2">The sequence shown here is derived from an EMBL/GenBank/DDBJ whole genome shotgun (WGS) entry which is preliminary data.</text>
</comment>
<sequence>MTATLSGPPATALTEPPRPPLPRLTAVELRKMIDTRAGRWMLILIALSAVVLMPVIIFTVPARQQTLLEMVVASQAGVSLLLPILGILSVTSEWSQRTALTTFALVPDRRRVLAAKLLAGATLATAFLAIGLATGAAARGVGGLLGRSEGAWSLPPGQLGALLVYSLALTFIGVAFGLVLMNPALSIVLFFLLPILLTMLSEMIKKLRGAAGWLDPNRTLEALNQPGMTGDEWSRVGVTLAVWLVLPLVIGVFRLSRREVK</sequence>
<keyword evidence="1" id="KW-0472">Membrane</keyword>
<dbReference type="AlphaFoldDB" id="A0A931DM52"/>
<name>A0A931DM52_9ACTN</name>
<evidence type="ECO:0000256" key="1">
    <source>
        <dbReference type="SAM" id="Phobius"/>
    </source>
</evidence>
<dbReference type="EMBL" id="JADOUA010000001">
    <property type="protein sequence ID" value="MBG6090136.1"/>
    <property type="molecule type" value="Genomic_DNA"/>
</dbReference>